<dbReference type="AlphaFoldDB" id="A0A0E3PEQ9"/>
<accession>A0A0E3PEQ9</accession>
<evidence type="ECO:0000256" key="1">
    <source>
        <dbReference type="ARBA" id="ARBA00022679"/>
    </source>
</evidence>
<keyword evidence="1 3" id="KW-0808">Transferase</keyword>
<dbReference type="Gene3D" id="3.40.50.2000">
    <property type="entry name" value="Glycogen Phosphorylase B"/>
    <property type="match status" value="2"/>
</dbReference>
<gene>
    <name evidence="3" type="ORF">MSSIH_2380</name>
</gene>
<dbReference type="EMBL" id="CP009507">
    <property type="protein sequence ID" value="AKB33070.1"/>
    <property type="molecule type" value="Genomic_DNA"/>
</dbReference>
<evidence type="ECO:0000259" key="2">
    <source>
        <dbReference type="Pfam" id="PF13439"/>
    </source>
</evidence>
<dbReference type="Pfam" id="PF13439">
    <property type="entry name" value="Glyco_transf_4"/>
    <property type="match status" value="1"/>
</dbReference>
<evidence type="ECO:0000313" key="3">
    <source>
        <dbReference type="EMBL" id="AKB33070.1"/>
    </source>
</evidence>
<protein>
    <submittedName>
        <fullName evidence="3">TPR/glycosyl transferase domain protein</fullName>
    </submittedName>
</protein>
<dbReference type="HOGENOM" id="CLU_032377_1_0_2"/>
<proteinExistence type="predicted"/>
<name>A0A0E3PEQ9_9EURY</name>
<reference evidence="3 4" key="1">
    <citation type="submission" date="2014-07" db="EMBL/GenBank/DDBJ databases">
        <title>Methanogenic archaea and the global carbon cycle.</title>
        <authorList>
            <person name="Henriksen J.R."/>
            <person name="Luke J."/>
            <person name="Reinhart S."/>
            <person name="Benedict M.N."/>
            <person name="Youngblut N.D."/>
            <person name="Metcalf M.E."/>
            <person name="Whitaker R.J."/>
            <person name="Metcalf W.W."/>
        </authorList>
    </citation>
    <scope>NUCLEOTIDE SEQUENCE [LARGE SCALE GENOMIC DNA]</scope>
    <source>
        <strain evidence="3 4">HI350</strain>
    </source>
</reference>
<dbReference type="PANTHER" id="PTHR46401">
    <property type="entry name" value="GLYCOSYLTRANSFERASE WBBK-RELATED"/>
    <property type="match status" value="1"/>
</dbReference>
<dbReference type="PANTHER" id="PTHR46401:SF2">
    <property type="entry name" value="GLYCOSYLTRANSFERASE WBBK-RELATED"/>
    <property type="match status" value="1"/>
</dbReference>
<dbReference type="PATRIC" id="fig|1434119.4.peg.3128"/>
<evidence type="ECO:0000313" key="4">
    <source>
        <dbReference type="Proteomes" id="UP000033092"/>
    </source>
</evidence>
<dbReference type="InterPro" id="IPR028098">
    <property type="entry name" value="Glyco_trans_4-like_N"/>
</dbReference>
<sequence length="459" mass="52794">MSLSQNIIYLLLPLTLELSFRHYTVFGIGSISGIMKKVLIVSYCYPPNPSICSSRSKGLAKYLPEFGWEPIVLTVNLPDDNSLKARLIKTPFPIHNSISLFKKGTNGNQKNTENILGNKIAKKNKKIFYEKMYNVLTEVLAYPDVQKSWNDYATEAGKTFLNKEKVDAIISTSSPLTCHLVAYNLNSSYSIPWVADLRDLWTQNHNYSYSFLRKYFEKKLELKTLSKAQALTTVSEPLAEKLKKFHKKEKVYSIPNGFDPEDVSTTETYDNKFSMTYTGAIYFGKQDPVPLFRAISELISQKKLQIEDLSIEFYGHNHGWLEEYIEKYELHNIVNLNGYVSREKAIEVQRKSQILLLLNWNDSKESEGIYTGKIFDYLAAGRPIISIGNCIEVVEELLDKTSAGIYASNIDEIKKEIQLKYDEFKREGMVKYNGKKLEIDKFSYREMARKYSEVLDNIS</sequence>
<dbReference type="SUPFAM" id="SSF53756">
    <property type="entry name" value="UDP-Glycosyltransferase/glycogen phosphorylase"/>
    <property type="match status" value="1"/>
</dbReference>
<dbReference type="KEGG" id="msz:MSSIH_2380"/>
<organism evidence="3 4">
    <name type="scientific">Methanosarcina siciliae HI350</name>
    <dbReference type="NCBI Taxonomy" id="1434119"/>
    <lineage>
        <taxon>Archaea</taxon>
        <taxon>Methanobacteriati</taxon>
        <taxon>Methanobacteriota</taxon>
        <taxon>Stenosarchaea group</taxon>
        <taxon>Methanomicrobia</taxon>
        <taxon>Methanosarcinales</taxon>
        <taxon>Methanosarcinaceae</taxon>
        <taxon>Methanosarcina</taxon>
    </lineage>
</organism>
<dbReference type="GO" id="GO:0016757">
    <property type="term" value="F:glycosyltransferase activity"/>
    <property type="evidence" value="ECO:0007669"/>
    <property type="project" value="TreeGrafter"/>
</dbReference>
<feature type="domain" description="Glycosyltransferase subfamily 4-like N-terminal" evidence="2">
    <location>
        <begin position="160"/>
        <end position="261"/>
    </location>
</feature>
<dbReference type="Proteomes" id="UP000033092">
    <property type="component" value="Chromosome"/>
</dbReference>